<evidence type="ECO:0000256" key="1">
    <source>
        <dbReference type="SAM" id="Phobius"/>
    </source>
</evidence>
<sequence length="138" mass="14522">MPRPRLKDRIFTALTTLAAVVVLIVGLSRGNTRVAVLGAGFFLGYAVLQSVSRRLEPAARLVTGSEADRAEALAQFRATRLAAQGGLAIALVAVILDVTLGWAPGLWVAGTVLAVLALFVGGLWWFSRGARGRRAGGR</sequence>
<comment type="caution">
    <text evidence="2">The sequence shown here is derived from an EMBL/GenBank/DDBJ whole genome shotgun (WGS) entry which is preliminary data.</text>
</comment>
<keyword evidence="1" id="KW-0812">Transmembrane</keyword>
<organism evidence="2 3">
    <name type="scientific">Serinicoccus chungangensis</name>
    <dbReference type="NCBI Taxonomy" id="767452"/>
    <lineage>
        <taxon>Bacteria</taxon>
        <taxon>Bacillati</taxon>
        <taxon>Actinomycetota</taxon>
        <taxon>Actinomycetes</taxon>
        <taxon>Micrococcales</taxon>
        <taxon>Ornithinimicrobiaceae</taxon>
        <taxon>Serinicoccus</taxon>
    </lineage>
</organism>
<dbReference type="Proteomes" id="UP000054837">
    <property type="component" value="Unassembled WGS sequence"/>
</dbReference>
<keyword evidence="3" id="KW-1185">Reference proteome</keyword>
<dbReference type="AlphaFoldDB" id="A0A0W8IES2"/>
<gene>
    <name evidence="2" type="ORF">AVL62_11150</name>
</gene>
<evidence type="ECO:0000313" key="2">
    <source>
        <dbReference type="EMBL" id="KUG58449.1"/>
    </source>
</evidence>
<proteinExistence type="predicted"/>
<dbReference type="EMBL" id="LQBL01000003">
    <property type="protein sequence ID" value="KUG58449.1"/>
    <property type="molecule type" value="Genomic_DNA"/>
</dbReference>
<feature type="transmembrane region" description="Helical" evidence="1">
    <location>
        <begin position="34"/>
        <end position="51"/>
    </location>
</feature>
<keyword evidence="1" id="KW-0472">Membrane</keyword>
<accession>A0A0W8IES2</accession>
<reference evidence="2 3" key="1">
    <citation type="submission" date="2015-12" db="EMBL/GenBank/DDBJ databases">
        <title>Serinicoccus chungangenesis strain CD08_5 genome sequencing and assembly.</title>
        <authorList>
            <person name="Chander A.M."/>
            <person name="Kaur G."/>
            <person name="Nair G.R."/>
            <person name="Dhawan D.K."/>
            <person name="Kochhar R.K."/>
            <person name="Mayilraj S."/>
            <person name="Bhadada S.K."/>
        </authorList>
    </citation>
    <scope>NUCLEOTIDE SEQUENCE [LARGE SCALE GENOMIC DNA]</scope>
    <source>
        <strain evidence="2 3">CD08_5</strain>
    </source>
</reference>
<feature type="transmembrane region" description="Helical" evidence="1">
    <location>
        <begin position="10"/>
        <end position="28"/>
    </location>
</feature>
<dbReference type="RefSeq" id="WP_058890126.1">
    <property type="nucleotide sequence ID" value="NZ_LQBL01000003.1"/>
</dbReference>
<protein>
    <submittedName>
        <fullName evidence="2">Uncharacterized protein</fullName>
    </submittedName>
</protein>
<evidence type="ECO:0000313" key="3">
    <source>
        <dbReference type="Proteomes" id="UP000054837"/>
    </source>
</evidence>
<name>A0A0W8IES2_9MICO</name>
<dbReference type="OrthoDB" id="4871603at2"/>
<feature type="transmembrane region" description="Helical" evidence="1">
    <location>
        <begin position="106"/>
        <end position="126"/>
    </location>
</feature>
<keyword evidence="1" id="KW-1133">Transmembrane helix</keyword>